<dbReference type="PATRIC" id="fig|656366.3.peg.77"/>
<dbReference type="OrthoDB" id="9805576at2"/>
<evidence type="ECO:0000256" key="4">
    <source>
        <dbReference type="ARBA" id="ARBA00022777"/>
    </source>
</evidence>
<gene>
    <name evidence="10" type="ORF">AOC05_00380</name>
</gene>
<name>A0A0M4QDP6_9MICC</name>
<dbReference type="InterPro" id="IPR000577">
    <property type="entry name" value="Carb_kinase_FGGY"/>
</dbReference>
<evidence type="ECO:0000313" key="11">
    <source>
        <dbReference type="Proteomes" id="UP000062833"/>
    </source>
</evidence>
<keyword evidence="3" id="KW-0547">Nucleotide-binding</keyword>
<evidence type="ECO:0000256" key="5">
    <source>
        <dbReference type="ARBA" id="ARBA00022840"/>
    </source>
</evidence>
<evidence type="ECO:0000313" key="10">
    <source>
        <dbReference type="EMBL" id="ALE91180.1"/>
    </source>
</evidence>
<evidence type="ECO:0000256" key="3">
    <source>
        <dbReference type="ARBA" id="ARBA00022741"/>
    </source>
</evidence>
<dbReference type="InterPro" id="IPR018484">
    <property type="entry name" value="FGGY_N"/>
</dbReference>
<dbReference type="Pfam" id="PF00370">
    <property type="entry name" value="FGGY_N"/>
    <property type="match status" value="1"/>
</dbReference>
<protein>
    <recommendedName>
        <fullName evidence="6">ATP:glycerol 3-phosphotransferase</fullName>
    </recommendedName>
</protein>
<keyword evidence="2 7" id="KW-0808">Transferase</keyword>
<dbReference type="PIRSF" id="PIRSF000538">
    <property type="entry name" value="GlpK"/>
    <property type="match status" value="1"/>
</dbReference>
<dbReference type="Proteomes" id="UP000062833">
    <property type="component" value="Chromosome"/>
</dbReference>
<comment type="similarity">
    <text evidence="1 7">Belongs to the FGGY kinase family.</text>
</comment>
<dbReference type="GO" id="GO:0004370">
    <property type="term" value="F:glycerol kinase activity"/>
    <property type="evidence" value="ECO:0007669"/>
    <property type="project" value="TreeGrafter"/>
</dbReference>
<sequence>MTSTAILSIDEGTTGTRAALVSPEGKVSCVNYRRLSSHSPRSGVVEQDANTIIEETINAIRATTAQAKETNTEIVGVAITNQRATAVLWDVQTGMAVVPAMVWQDTRHVEKLEQIADSWDQELIQHCGRSTGVRSPYLWAAQHIRENPEVAALHQSGRLRFGTIDGWLVWNLTKERRCVASATNATSSGAFRLRENSYHTGYIEALGFPADLLPEIVEDRQWLGTGRAEIFGTEVPILAAIGDQHAAMIGLGCVENGKAMVVHGTGSFCDLITGTSFPSNPGKHEGTLTLTGWRADGVSSYSVESHTATTGSAFDWFCERLGWFENAMQISDFASRTDSSHGVLFIPTLTGIRVPVVDHRVRAGITGISTATTKADVAYALLEGVAHFVRSSLECNVDVAGIEPNEVVVGGGVSASDTLIQIQADYSGLPMRRRSGTAEASLRGAAFLAGSGGLMWDGLGEAVSTLDKGQLFEPRMGSDQRESIAATWRRRIDREIAEVKEN</sequence>
<organism evidence="10 11">
    <name type="scientific">Arthrobacter alpinus</name>
    <dbReference type="NCBI Taxonomy" id="656366"/>
    <lineage>
        <taxon>Bacteria</taxon>
        <taxon>Bacillati</taxon>
        <taxon>Actinomycetota</taxon>
        <taxon>Actinomycetes</taxon>
        <taxon>Micrococcales</taxon>
        <taxon>Micrococcaceae</taxon>
        <taxon>Arthrobacter</taxon>
    </lineage>
</organism>
<feature type="domain" description="Carbohydrate kinase FGGY C-terminal" evidence="9">
    <location>
        <begin position="259"/>
        <end position="450"/>
    </location>
</feature>
<dbReference type="InterPro" id="IPR043129">
    <property type="entry name" value="ATPase_NBD"/>
</dbReference>
<feature type="domain" description="Carbohydrate kinase FGGY N-terminal" evidence="8">
    <location>
        <begin position="6"/>
        <end position="250"/>
    </location>
</feature>
<keyword evidence="5" id="KW-0067">ATP-binding</keyword>
<evidence type="ECO:0000259" key="8">
    <source>
        <dbReference type="Pfam" id="PF00370"/>
    </source>
</evidence>
<evidence type="ECO:0000256" key="6">
    <source>
        <dbReference type="ARBA" id="ARBA00043149"/>
    </source>
</evidence>
<evidence type="ECO:0000256" key="7">
    <source>
        <dbReference type="RuleBase" id="RU003733"/>
    </source>
</evidence>
<dbReference type="Pfam" id="PF02782">
    <property type="entry name" value="FGGY_C"/>
    <property type="match status" value="1"/>
</dbReference>
<dbReference type="InterPro" id="IPR018485">
    <property type="entry name" value="FGGY_C"/>
</dbReference>
<dbReference type="PANTHER" id="PTHR10196:SF69">
    <property type="entry name" value="GLYCEROL KINASE"/>
    <property type="match status" value="1"/>
</dbReference>
<dbReference type="GO" id="GO:0005829">
    <property type="term" value="C:cytosol"/>
    <property type="evidence" value="ECO:0007669"/>
    <property type="project" value="TreeGrafter"/>
</dbReference>
<dbReference type="AlphaFoldDB" id="A0A0M4QDP6"/>
<dbReference type="GO" id="GO:0005524">
    <property type="term" value="F:ATP binding"/>
    <property type="evidence" value="ECO:0007669"/>
    <property type="project" value="UniProtKB-KW"/>
</dbReference>
<reference evidence="11" key="1">
    <citation type="submission" date="2015-09" db="EMBL/GenBank/DDBJ databases">
        <title>Complete genome of Arthrobacter alpinus strain R3.8.</title>
        <authorList>
            <person name="See-Too W.S."/>
            <person name="Chan K.G."/>
        </authorList>
    </citation>
    <scope>NUCLEOTIDE SEQUENCE [LARGE SCALE GENOMIC DNA]</scope>
    <source>
        <strain evidence="11">R3.8</strain>
    </source>
</reference>
<dbReference type="PROSITE" id="PS00445">
    <property type="entry name" value="FGGY_KINASES_2"/>
    <property type="match status" value="1"/>
</dbReference>
<evidence type="ECO:0000259" key="9">
    <source>
        <dbReference type="Pfam" id="PF02782"/>
    </source>
</evidence>
<dbReference type="GO" id="GO:0006071">
    <property type="term" value="P:glycerol metabolic process"/>
    <property type="evidence" value="ECO:0007669"/>
    <property type="project" value="TreeGrafter"/>
</dbReference>
<dbReference type="RefSeq" id="WP_062004693.1">
    <property type="nucleotide sequence ID" value="NZ_CP012677.1"/>
</dbReference>
<dbReference type="PANTHER" id="PTHR10196">
    <property type="entry name" value="SUGAR KINASE"/>
    <property type="match status" value="1"/>
</dbReference>
<proteinExistence type="inferred from homology"/>
<evidence type="ECO:0000256" key="2">
    <source>
        <dbReference type="ARBA" id="ARBA00022679"/>
    </source>
</evidence>
<dbReference type="SUPFAM" id="SSF53067">
    <property type="entry name" value="Actin-like ATPase domain"/>
    <property type="match status" value="2"/>
</dbReference>
<keyword evidence="4 7" id="KW-0418">Kinase</keyword>
<dbReference type="EMBL" id="CP012677">
    <property type="protein sequence ID" value="ALE91180.1"/>
    <property type="molecule type" value="Genomic_DNA"/>
</dbReference>
<dbReference type="Gene3D" id="3.30.420.40">
    <property type="match status" value="2"/>
</dbReference>
<dbReference type="InterPro" id="IPR018483">
    <property type="entry name" value="Carb_kinase_FGGY_CS"/>
</dbReference>
<dbReference type="KEGG" id="aaq:AOC05_00380"/>
<keyword evidence="11" id="KW-1185">Reference proteome</keyword>
<evidence type="ECO:0000256" key="1">
    <source>
        <dbReference type="ARBA" id="ARBA00009156"/>
    </source>
</evidence>
<accession>A0A0M4QDP6</accession>